<accession>A0A8S1EAV4</accession>
<comment type="caution">
    <text evidence="10">The sequence shown here is derived from an EMBL/GenBank/DDBJ whole genome shotgun (WGS) entry which is preliminary data.</text>
</comment>
<keyword evidence="5" id="KW-0862">Zinc</keyword>
<dbReference type="InterPro" id="IPR050888">
    <property type="entry name" value="ZnF_C2H2-type_TF"/>
</dbReference>
<dbReference type="GO" id="GO:0008270">
    <property type="term" value="F:zinc ion binding"/>
    <property type="evidence" value="ECO:0007669"/>
    <property type="project" value="UniProtKB-KW"/>
</dbReference>
<evidence type="ECO:0000313" key="10">
    <source>
        <dbReference type="EMBL" id="CAB3397866.1"/>
    </source>
</evidence>
<keyword evidence="6" id="KW-0539">Nucleus</keyword>
<keyword evidence="11" id="KW-1185">Reference proteome</keyword>
<dbReference type="PROSITE" id="PS00028">
    <property type="entry name" value="ZINC_FINGER_C2H2_1"/>
    <property type="match status" value="1"/>
</dbReference>
<keyword evidence="3" id="KW-0677">Repeat</keyword>
<evidence type="ECO:0000313" key="11">
    <source>
        <dbReference type="Proteomes" id="UP000494206"/>
    </source>
</evidence>
<reference evidence="10 11" key="1">
    <citation type="submission" date="2020-04" db="EMBL/GenBank/DDBJ databases">
        <authorList>
            <person name="Laetsch R D."/>
            <person name="Stevens L."/>
            <person name="Kumar S."/>
            <person name="Blaxter L. M."/>
        </authorList>
    </citation>
    <scope>NUCLEOTIDE SEQUENCE [LARGE SCALE GENOMIC DNA]</scope>
</reference>
<keyword evidence="2" id="KW-0479">Metal-binding</keyword>
<dbReference type="AlphaFoldDB" id="A0A8S1EAV4"/>
<dbReference type="EMBL" id="CADEPM010000001">
    <property type="protein sequence ID" value="CAB3397866.1"/>
    <property type="molecule type" value="Genomic_DNA"/>
</dbReference>
<protein>
    <recommendedName>
        <fullName evidence="9">C2H2-type domain-containing protein</fullName>
    </recommendedName>
</protein>
<dbReference type="InterPro" id="IPR036236">
    <property type="entry name" value="Znf_C2H2_sf"/>
</dbReference>
<dbReference type="Proteomes" id="UP000494206">
    <property type="component" value="Unassembled WGS sequence"/>
</dbReference>
<evidence type="ECO:0000256" key="4">
    <source>
        <dbReference type="ARBA" id="ARBA00022771"/>
    </source>
</evidence>
<evidence type="ECO:0000259" key="9">
    <source>
        <dbReference type="PROSITE" id="PS50157"/>
    </source>
</evidence>
<gene>
    <name evidence="10" type="ORF">CBOVIS_LOCUS1218</name>
</gene>
<evidence type="ECO:0000256" key="5">
    <source>
        <dbReference type="ARBA" id="ARBA00022833"/>
    </source>
</evidence>
<feature type="domain" description="C2H2-type" evidence="9">
    <location>
        <begin position="47"/>
        <end position="74"/>
    </location>
</feature>
<dbReference type="InterPro" id="IPR013087">
    <property type="entry name" value="Znf_C2H2_type"/>
</dbReference>
<dbReference type="Gene3D" id="3.30.160.60">
    <property type="entry name" value="Classic Zinc Finger"/>
    <property type="match status" value="2"/>
</dbReference>
<feature type="region of interest" description="Disordered" evidence="8">
    <location>
        <begin position="197"/>
        <end position="216"/>
    </location>
</feature>
<evidence type="ECO:0000256" key="8">
    <source>
        <dbReference type="SAM" id="MobiDB-lite"/>
    </source>
</evidence>
<evidence type="ECO:0000256" key="7">
    <source>
        <dbReference type="PROSITE-ProRule" id="PRU00042"/>
    </source>
</evidence>
<evidence type="ECO:0000256" key="6">
    <source>
        <dbReference type="ARBA" id="ARBA00023242"/>
    </source>
</evidence>
<dbReference type="PROSITE" id="PS50157">
    <property type="entry name" value="ZINC_FINGER_C2H2_2"/>
    <property type="match status" value="1"/>
</dbReference>
<dbReference type="SMART" id="SM00355">
    <property type="entry name" value="ZnF_C2H2"/>
    <property type="match status" value="4"/>
</dbReference>
<evidence type="ECO:0000256" key="3">
    <source>
        <dbReference type="ARBA" id="ARBA00022737"/>
    </source>
</evidence>
<sequence length="249" mass="28801">MTNSIFSRAGPSTKIPGVAMQSYKVENKAQSRVRIMKYPGAVEKPLWECSVCSKKLSSKRSYTEHMNIHNKARPFQCLYCNYAAASQMTLHRHKLRNHTPKTEWGYRCPYCPPNDPYGFYMEPAGYQQHIQIRHFGFSATFGCPFSDCKFTSKSQRYFREHLAKHKGNERVAGGIDPFILSEQELVRYMQKSNILTNYESDDDDDGPPILDRQQDDGMVLPDTDWVESEIEISTNIPRFPNGFFEEELD</sequence>
<comment type="subcellular location">
    <subcellularLocation>
        <location evidence="1">Nucleus</location>
    </subcellularLocation>
</comment>
<evidence type="ECO:0000256" key="1">
    <source>
        <dbReference type="ARBA" id="ARBA00004123"/>
    </source>
</evidence>
<keyword evidence="4 7" id="KW-0863">Zinc-finger</keyword>
<name>A0A8S1EAV4_9PELO</name>
<evidence type="ECO:0000256" key="2">
    <source>
        <dbReference type="ARBA" id="ARBA00022723"/>
    </source>
</evidence>
<dbReference type="GO" id="GO:0005634">
    <property type="term" value="C:nucleus"/>
    <property type="evidence" value="ECO:0007669"/>
    <property type="project" value="UniProtKB-SubCell"/>
</dbReference>
<dbReference type="OrthoDB" id="6077919at2759"/>
<dbReference type="PANTHER" id="PTHR24406">
    <property type="entry name" value="TRANSCRIPTIONAL REPRESSOR CTCFL-RELATED"/>
    <property type="match status" value="1"/>
</dbReference>
<proteinExistence type="predicted"/>
<organism evidence="10 11">
    <name type="scientific">Caenorhabditis bovis</name>
    <dbReference type="NCBI Taxonomy" id="2654633"/>
    <lineage>
        <taxon>Eukaryota</taxon>
        <taxon>Metazoa</taxon>
        <taxon>Ecdysozoa</taxon>
        <taxon>Nematoda</taxon>
        <taxon>Chromadorea</taxon>
        <taxon>Rhabditida</taxon>
        <taxon>Rhabditina</taxon>
        <taxon>Rhabditomorpha</taxon>
        <taxon>Rhabditoidea</taxon>
        <taxon>Rhabditidae</taxon>
        <taxon>Peloderinae</taxon>
        <taxon>Caenorhabditis</taxon>
    </lineage>
</organism>
<dbReference type="SUPFAM" id="SSF57667">
    <property type="entry name" value="beta-beta-alpha zinc fingers"/>
    <property type="match status" value="1"/>
</dbReference>